<evidence type="ECO:0000313" key="10">
    <source>
        <dbReference type="Proteomes" id="UP001139409"/>
    </source>
</evidence>
<keyword evidence="9" id="KW-0378">Hydrolase</keyword>
<proteinExistence type="predicted"/>
<protein>
    <submittedName>
        <fullName evidence="9">Carboxypeptidase regulatory-like domain-containing protein</fullName>
    </submittedName>
</protein>
<organism evidence="9 10">
    <name type="scientific">Fulvivirga sedimenti</name>
    <dbReference type="NCBI Taxonomy" id="2879465"/>
    <lineage>
        <taxon>Bacteria</taxon>
        <taxon>Pseudomonadati</taxon>
        <taxon>Bacteroidota</taxon>
        <taxon>Cytophagia</taxon>
        <taxon>Cytophagales</taxon>
        <taxon>Fulvivirgaceae</taxon>
        <taxon>Fulvivirga</taxon>
    </lineage>
</organism>
<keyword evidence="6" id="KW-0998">Cell outer membrane</keyword>
<dbReference type="InterPro" id="IPR039426">
    <property type="entry name" value="TonB-dep_rcpt-like"/>
</dbReference>
<evidence type="ECO:0000256" key="3">
    <source>
        <dbReference type="ARBA" id="ARBA00022452"/>
    </source>
</evidence>
<comment type="subcellular location">
    <subcellularLocation>
        <location evidence="1">Cell outer membrane</location>
        <topology evidence="1">Multi-pass membrane protein</topology>
    </subcellularLocation>
</comment>
<keyword evidence="9" id="KW-0645">Protease</keyword>
<dbReference type="Pfam" id="PF13620">
    <property type="entry name" value="CarboxypepD_reg"/>
    <property type="match status" value="1"/>
</dbReference>
<keyword evidence="10" id="KW-1185">Reference proteome</keyword>
<evidence type="ECO:0000256" key="6">
    <source>
        <dbReference type="ARBA" id="ARBA00023237"/>
    </source>
</evidence>
<dbReference type="RefSeq" id="WP_225697501.1">
    <property type="nucleotide sequence ID" value="NZ_JAIXNE010000001.1"/>
</dbReference>
<dbReference type="InterPro" id="IPR008969">
    <property type="entry name" value="CarboxyPept-like_regulatory"/>
</dbReference>
<keyword evidence="5" id="KW-0472">Membrane</keyword>
<dbReference type="AlphaFoldDB" id="A0A9X1HQK1"/>
<evidence type="ECO:0000256" key="2">
    <source>
        <dbReference type="ARBA" id="ARBA00022448"/>
    </source>
</evidence>
<feature type="signal peptide" evidence="7">
    <location>
        <begin position="1"/>
        <end position="24"/>
    </location>
</feature>
<dbReference type="GO" id="GO:0009279">
    <property type="term" value="C:cell outer membrane"/>
    <property type="evidence" value="ECO:0007669"/>
    <property type="project" value="UniProtKB-SubCell"/>
</dbReference>
<gene>
    <name evidence="9" type="ORF">LDX50_05980</name>
</gene>
<keyword evidence="4" id="KW-0812">Transmembrane</keyword>
<name>A0A9X1HQK1_9BACT</name>
<dbReference type="PANTHER" id="PTHR30069">
    <property type="entry name" value="TONB-DEPENDENT OUTER MEMBRANE RECEPTOR"/>
    <property type="match status" value="1"/>
</dbReference>
<dbReference type="Gene3D" id="2.170.130.10">
    <property type="entry name" value="TonB-dependent receptor, plug domain"/>
    <property type="match status" value="1"/>
</dbReference>
<accession>A0A9X1HQK1</accession>
<evidence type="ECO:0000256" key="5">
    <source>
        <dbReference type="ARBA" id="ARBA00023136"/>
    </source>
</evidence>
<reference evidence="9" key="1">
    <citation type="submission" date="2021-09" db="EMBL/GenBank/DDBJ databases">
        <title>Fulvivirga sp. isolated from coastal sediment.</title>
        <authorList>
            <person name="Yu H."/>
        </authorList>
    </citation>
    <scope>NUCLEOTIDE SEQUENCE</scope>
    <source>
        <strain evidence="9">1062</strain>
    </source>
</reference>
<dbReference type="InterPro" id="IPR036942">
    <property type="entry name" value="Beta-barrel_TonB_sf"/>
</dbReference>
<dbReference type="EMBL" id="JAIXNE010000001">
    <property type="protein sequence ID" value="MCA6074407.1"/>
    <property type="molecule type" value="Genomic_DNA"/>
</dbReference>
<evidence type="ECO:0000256" key="7">
    <source>
        <dbReference type="SAM" id="SignalP"/>
    </source>
</evidence>
<keyword evidence="9" id="KW-0121">Carboxypeptidase</keyword>
<sequence length="1096" mass="121916">MKKFLLNYSILSLLFLLVTFSVQSQGVTTSAMNGKVTDENGEALPGATIVAVHTPSGSTYGNVTDVSGFFRIPNMRVGGPYKVTVSFVGFQSFERNDVYLTLGQTFAINVTLSEGVTELGEVVVVANRNDIFDGNRTGQETVIDEQAINSAPTVTRSIGDFVRLNPLANIQENNDGFTISIAGQNNRFNTIYVDGAVNNDVFGLAGSGTNGGQTGVQPISIDAIEQFQVAVAPFDVRQSGFAGGAINAVTRSGTNDFEGSAYYFWRNENFAGKTPTDRENIDRTKLAPFTAKTYGMRLGGPIIKDKLFFFVNGEFQRDETPQPFNVATYGGDATPQQLQQLADFVRTTYGYDPGGFENNARTLDSEKFLAKLDWNISNNHKLSLRHSYVRAENLEARNSSPRFIGFLNGSEYFISNTNSTALELSSTFGNNFSNKLTIGATIVRDDRDPFGDDFPTIRISDGDGSIELGAERFSTANILNQDIITVNNEFEWFKGKHTFLFGVNFEYYNVGNLFIRENYGSYRFFGGVDQFLNDLDPQGNPISSRIERSYSQVDNIAGDGSSAIAAFKQVLMGFYIQDQMQLTNNFRLTAGIRMDFPIFLDDVPVNQDFNQNTIPLIESFGYDMMGAETGSFIKTQLLFSPRVGFNWDVSGDMTTQVRGGIGIFTSRIPLVWQGGAYNNYGLNIGGGRNNNEPFNPDVQNQWPGDIDPNNVIPSGQIDLFAADFKLPQIMKLNLAVDQKLPGGIIGTLEGIYSKHINYLRYQNLNLKPSEANLTGGADNRPIFDDDDRIDDKYTGIFLASNTDNGGYSYNIVASLTKPFRNGLSATMSYSYGDSYTIFDGTSSQNNSQWRGYFNQNGRNVEGDPMRSQFAAGHRLLASVSYKKDYAGFLGSEISVIFNGQSGQPFTYVVGAFNNDFINDGGFDFNELAYVPANAGQINLVETTVDGQTYTAAEQWEILDSFISDRKALDDYRGGYIDRNTDRTPFEAIIDLRFLQNFYIDMNNGKRNTLQFSVDIFNFTNMLNQDWGRRRSLGFNTYSLYSLENDIDIDNTTPEFTVNDDIIRGEDPWDNDIIDNGFRSSRWQMQLGIRYIFGNAR</sequence>
<dbReference type="InterPro" id="IPR057601">
    <property type="entry name" value="Oar-like_b-barrel"/>
</dbReference>
<dbReference type="GO" id="GO:0015344">
    <property type="term" value="F:siderophore uptake transmembrane transporter activity"/>
    <property type="evidence" value="ECO:0007669"/>
    <property type="project" value="TreeGrafter"/>
</dbReference>
<feature type="chain" id="PRO_5040745666" evidence="7">
    <location>
        <begin position="25"/>
        <end position="1096"/>
    </location>
</feature>
<keyword evidence="3" id="KW-1134">Transmembrane beta strand</keyword>
<dbReference type="Gene3D" id="2.40.170.20">
    <property type="entry name" value="TonB-dependent receptor, beta-barrel domain"/>
    <property type="match status" value="1"/>
</dbReference>
<dbReference type="SUPFAM" id="SSF49464">
    <property type="entry name" value="Carboxypeptidase regulatory domain-like"/>
    <property type="match status" value="1"/>
</dbReference>
<comment type="caution">
    <text evidence="9">The sequence shown here is derived from an EMBL/GenBank/DDBJ whole genome shotgun (WGS) entry which is preliminary data.</text>
</comment>
<dbReference type="PANTHER" id="PTHR30069:SF46">
    <property type="entry name" value="OAR PROTEIN"/>
    <property type="match status" value="1"/>
</dbReference>
<keyword evidence="2" id="KW-0813">Transport</keyword>
<dbReference type="Proteomes" id="UP001139409">
    <property type="component" value="Unassembled WGS sequence"/>
</dbReference>
<evidence type="ECO:0000259" key="8">
    <source>
        <dbReference type="Pfam" id="PF25183"/>
    </source>
</evidence>
<feature type="domain" description="TonB-dependent transporter Oar-like beta-barrel" evidence="8">
    <location>
        <begin position="249"/>
        <end position="345"/>
    </location>
</feature>
<evidence type="ECO:0000256" key="4">
    <source>
        <dbReference type="ARBA" id="ARBA00022692"/>
    </source>
</evidence>
<keyword evidence="7" id="KW-0732">Signal</keyword>
<dbReference type="Gene3D" id="2.60.40.1120">
    <property type="entry name" value="Carboxypeptidase-like, regulatory domain"/>
    <property type="match status" value="1"/>
</dbReference>
<evidence type="ECO:0000256" key="1">
    <source>
        <dbReference type="ARBA" id="ARBA00004571"/>
    </source>
</evidence>
<evidence type="ECO:0000313" key="9">
    <source>
        <dbReference type="EMBL" id="MCA6074407.1"/>
    </source>
</evidence>
<dbReference type="InterPro" id="IPR037066">
    <property type="entry name" value="Plug_dom_sf"/>
</dbReference>
<dbReference type="Pfam" id="PF25183">
    <property type="entry name" value="OMP_b-brl_4"/>
    <property type="match status" value="2"/>
</dbReference>
<dbReference type="GO" id="GO:0004180">
    <property type="term" value="F:carboxypeptidase activity"/>
    <property type="evidence" value="ECO:0007669"/>
    <property type="project" value="UniProtKB-KW"/>
</dbReference>
<feature type="domain" description="TonB-dependent transporter Oar-like beta-barrel" evidence="8">
    <location>
        <begin position="356"/>
        <end position="1023"/>
    </location>
</feature>
<dbReference type="SUPFAM" id="SSF56935">
    <property type="entry name" value="Porins"/>
    <property type="match status" value="1"/>
</dbReference>
<dbReference type="GO" id="GO:0044718">
    <property type="term" value="P:siderophore transmembrane transport"/>
    <property type="evidence" value="ECO:0007669"/>
    <property type="project" value="TreeGrafter"/>
</dbReference>